<evidence type="ECO:0000259" key="2">
    <source>
        <dbReference type="Pfam" id="PF10073"/>
    </source>
</evidence>
<organism evidence="3 4">
    <name type="scientific">Phyllobacterium endophyticum</name>
    <dbReference type="NCBI Taxonomy" id="1149773"/>
    <lineage>
        <taxon>Bacteria</taxon>
        <taxon>Pseudomonadati</taxon>
        <taxon>Pseudomonadota</taxon>
        <taxon>Alphaproteobacteria</taxon>
        <taxon>Hyphomicrobiales</taxon>
        <taxon>Phyllobacteriaceae</taxon>
        <taxon>Phyllobacterium</taxon>
    </lineage>
</organism>
<dbReference type="InterPro" id="IPR046367">
    <property type="entry name" value="GapR-like_DNA-bd"/>
</dbReference>
<comment type="caution">
    <text evidence="3">The sequence shown here is derived from an EMBL/GenBank/DDBJ whole genome shotgun (WGS) entry which is preliminary data.</text>
</comment>
<feature type="compositionally biased region" description="Polar residues" evidence="1">
    <location>
        <begin position="215"/>
        <end position="227"/>
    </location>
</feature>
<dbReference type="Proteomes" id="UP000241158">
    <property type="component" value="Unassembled WGS sequence"/>
</dbReference>
<evidence type="ECO:0000313" key="3">
    <source>
        <dbReference type="EMBL" id="PSH57922.1"/>
    </source>
</evidence>
<feature type="region of interest" description="Disordered" evidence="1">
    <location>
        <begin position="131"/>
        <end position="154"/>
    </location>
</feature>
<dbReference type="GO" id="GO:0003677">
    <property type="term" value="F:DNA binding"/>
    <property type="evidence" value="ECO:0007669"/>
    <property type="project" value="InterPro"/>
</dbReference>
<feature type="compositionally biased region" description="Low complexity" evidence="1">
    <location>
        <begin position="235"/>
        <end position="246"/>
    </location>
</feature>
<feature type="region of interest" description="Disordered" evidence="1">
    <location>
        <begin position="211"/>
        <end position="250"/>
    </location>
</feature>
<evidence type="ECO:0000256" key="1">
    <source>
        <dbReference type="SAM" id="MobiDB-lite"/>
    </source>
</evidence>
<keyword evidence="4" id="KW-1185">Reference proteome</keyword>
<accession>A0A2P7AUM1</accession>
<dbReference type="EMBL" id="PGGN01000002">
    <property type="protein sequence ID" value="PSH57922.1"/>
    <property type="molecule type" value="Genomic_DNA"/>
</dbReference>
<proteinExistence type="predicted"/>
<sequence length="325" mass="34595">MSAEAEIKQFIDRILRLKEEQDTLGEDIREVYAEAKGMGYDKTVLGNVVSHLRKVEKLGRDTLNEREAIFDLYLTAYETGGRAPASARTRENVEEFPANARLVATVANAVQTEAGRAALIAAVDIMIEREEQIDPDTGEILDDTGEEHETPSSVVEADAANAGGDDVDSCALRTSSAVEAGATNSPETANEMDDDAIAAVKGQSRLANVADVEPLSSSQTNPDSRTLSAADGQRSIPSSSPASVKSDGLPSIVGQGRASGVIHTGSKEEQAVNQFDPPAFLIKDEPAKTIRDYRPRCQKPDACGASGLKHCYSCAKLMAVESEVA</sequence>
<dbReference type="Pfam" id="PF10073">
    <property type="entry name" value="GapR_DNA-bd"/>
    <property type="match status" value="1"/>
</dbReference>
<protein>
    <submittedName>
        <fullName evidence="3">DUF2312 domain-containing protein</fullName>
    </submittedName>
</protein>
<feature type="domain" description="GapR-like DNA-binding" evidence="2">
    <location>
        <begin position="4"/>
        <end position="76"/>
    </location>
</feature>
<feature type="compositionally biased region" description="Acidic residues" evidence="1">
    <location>
        <begin position="133"/>
        <end position="146"/>
    </location>
</feature>
<dbReference type="AlphaFoldDB" id="A0A2P7AUM1"/>
<gene>
    <name evidence="3" type="ORF">CU100_09540</name>
</gene>
<name>A0A2P7AUM1_9HYPH</name>
<evidence type="ECO:0000313" key="4">
    <source>
        <dbReference type="Proteomes" id="UP000241158"/>
    </source>
</evidence>
<dbReference type="RefSeq" id="WP_106716362.1">
    <property type="nucleotide sequence ID" value="NZ_JACHXT010000001.1"/>
</dbReference>
<dbReference type="OrthoDB" id="9813793at2"/>
<reference evidence="4" key="1">
    <citation type="submission" date="2017-11" db="EMBL/GenBank/DDBJ databases">
        <authorList>
            <person name="Kuznetsova I."/>
            <person name="Sazanova A."/>
            <person name="Chirak E."/>
            <person name="Safronova V."/>
            <person name="Willems A."/>
        </authorList>
    </citation>
    <scope>NUCLEOTIDE SEQUENCE [LARGE SCALE GENOMIC DNA]</scope>
    <source>
        <strain evidence="4">PEPV15</strain>
    </source>
</reference>